<proteinExistence type="predicted"/>
<organism evidence="2 3">
    <name type="scientific">Fusarium heterosporum</name>
    <dbReference type="NCBI Taxonomy" id="42747"/>
    <lineage>
        <taxon>Eukaryota</taxon>
        <taxon>Fungi</taxon>
        <taxon>Dikarya</taxon>
        <taxon>Ascomycota</taxon>
        <taxon>Pezizomycotina</taxon>
        <taxon>Sordariomycetes</taxon>
        <taxon>Hypocreomycetidae</taxon>
        <taxon>Hypocreales</taxon>
        <taxon>Nectriaceae</taxon>
        <taxon>Fusarium</taxon>
        <taxon>Fusarium heterosporum species complex</taxon>
    </lineage>
</organism>
<sequence length="176" mass="19590">MAPSDSTSDAANSMPVLGLKRETFAASTDHRIMLEEFGRKYYNLGFEAGHASGIEAGLTQAEEEVELRIATATEESRKCIHDLLEKGNHEANVDVSLAKETRDILHSVVSEVGEVIHLPGLPLDTYANLREKCEYLSVIRNKLGKRLGDDVHPVSPRKRRSEPNTPSKKVKREKKN</sequence>
<feature type="region of interest" description="Disordered" evidence="1">
    <location>
        <begin position="147"/>
        <end position="176"/>
    </location>
</feature>
<dbReference type="AlphaFoldDB" id="A0A8H5SZU3"/>
<keyword evidence="3" id="KW-1185">Reference proteome</keyword>
<dbReference type="Proteomes" id="UP000567885">
    <property type="component" value="Unassembled WGS sequence"/>
</dbReference>
<reference evidence="2 3" key="1">
    <citation type="submission" date="2020-05" db="EMBL/GenBank/DDBJ databases">
        <title>Identification and distribution of gene clusters putatively required for synthesis of sphingolipid metabolism inhibitors in phylogenetically diverse species of the filamentous fungus Fusarium.</title>
        <authorList>
            <person name="Kim H.-S."/>
            <person name="Busman M."/>
            <person name="Brown D.W."/>
            <person name="Divon H."/>
            <person name="Uhlig S."/>
            <person name="Proctor R.H."/>
        </authorList>
    </citation>
    <scope>NUCLEOTIDE SEQUENCE [LARGE SCALE GENOMIC DNA]</scope>
    <source>
        <strain evidence="2 3">NRRL 20693</strain>
    </source>
</reference>
<evidence type="ECO:0000256" key="1">
    <source>
        <dbReference type="SAM" id="MobiDB-lite"/>
    </source>
</evidence>
<accession>A0A8H5SZU3</accession>
<protein>
    <submittedName>
        <fullName evidence="2">Uncharacterized protein</fullName>
    </submittedName>
</protein>
<gene>
    <name evidence="2" type="ORF">FHETE_9129</name>
</gene>
<name>A0A8H5SZU3_FUSHE</name>
<evidence type="ECO:0000313" key="2">
    <source>
        <dbReference type="EMBL" id="KAF5660156.1"/>
    </source>
</evidence>
<dbReference type="OrthoDB" id="5095625at2759"/>
<comment type="caution">
    <text evidence="2">The sequence shown here is derived from an EMBL/GenBank/DDBJ whole genome shotgun (WGS) entry which is preliminary data.</text>
</comment>
<dbReference type="EMBL" id="JAAGWQ010000200">
    <property type="protein sequence ID" value="KAF5660156.1"/>
    <property type="molecule type" value="Genomic_DNA"/>
</dbReference>
<evidence type="ECO:0000313" key="3">
    <source>
        <dbReference type="Proteomes" id="UP000567885"/>
    </source>
</evidence>